<keyword evidence="4" id="KW-1185">Reference proteome</keyword>
<evidence type="ECO:0000256" key="1">
    <source>
        <dbReference type="ARBA" id="ARBA00023002"/>
    </source>
</evidence>
<dbReference type="Pfam" id="PF02525">
    <property type="entry name" value="Flavodoxin_2"/>
    <property type="match status" value="1"/>
</dbReference>
<feature type="domain" description="Flavodoxin-like fold" evidence="2">
    <location>
        <begin position="1"/>
        <end position="77"/>
    </location>
</feature>
<sequence length="126" mass="15077">MKTLTLVAHPRLQESRVNRTWKERLEKEQNITVHDLYQTYPTEVLDVEREQRLLTEHDRIVFQFPFYWHSTPPLLKNTRMKFSRTASATAPGTNCAAKNSYWPYRREGRKIRTGPRAEANIRWSNF</sequence>
<dbReference type="Proteomes" id="UP000680304">
    <property type="component" value="Unassembled WGS sequence"/>
</dbReference>
<dbReference type="PANTHER" id="PTHR47307:SF1">
    <property type="entry name" value="GLUTATHIONE-REGULATED POTASSIUM-EFFLUX SYSTEM ANCILLARY PROTEIN KEFG"/>
    <property type="match status" value="1"/>
</dbReference>
<name>A0ABQ4N8U5_9BACL</name>
<accession>A0ABQ4N8U5</accession>
<dbReference type="SUPFAM" id="SSF52218">
    <property type="entry name" value="Flavoproteins"/>
    <property type="match status" value="1"/>
</dbReference>
<evidence type="ECO:0000259" key="2">
    <source>
        <dbReference type="Pfam" id="PF02525"/>
    </source>
</evidence>
<dbReference type="InterPro" id="IPR046980">
    <property type="entry name" value="KefG/KefF"/>
</dbReference>
<dbReference type="PANTHER" id="PTHR47307">
    <property type="entry name" value="GLUTATHIONE-REGULATED POTASSIUM-EFFLUX SYSTEM ANCILLARY PROTEIN KEFG"/>
    <property type="match status" value="1"/>
</dbReference>
<organism evidence="3 4">
    <name type="scientific">Paenibacillus cisolokensis</name>
    <dbReference type="NCBI Taxonomy" id="1658519"/>
    <lineage>
        <taxon>Bacteria</taxon>
        <taxon>Bacillati</taxon>
        <taxon>Bacillota</taxon>
        <taxon>Bacilli</taxon>
        <taxon>Bacillales</taxon>
        <taxon>Paenibacillaceae</taxon>
        <taxon>Paenibacillus</taxon>
    </lineage>
</organism>
<gene>
    <name evidence="3" type="ORF">PACILC2_32170</name>
</gene>
<keyword evidence="1" id="KW-0560">Oxidoreductase</keyword>
<dbReference type="Gene3D" id="3.40.50.360">
    <property type="match status" value="1"/>
</dbReference>
<evidence type="ECO:0000313" key="3">
    <source>
        <dbReference type="EMBL" id="GIQ64649.1"/>
    </source>
</evidence>
<reference evidence="3 4" key="1">
    <citation type="submission" date="2021-04" db="EMBL/GenBank/DDBJ databases">
        <title>Draft genome sequence of Paenibacillus cisolokensis, LC2-13A.</title>
        <authorList>
            <person name="Uke A."/>
            <person name="Chhe C."/>
            <person name="Baramee S."/>
            <person name="Kosugi A."/>
        </authorList>
    </citation>
    <scope>NUCLEOTIDE SEQUENCE [LARGE SCALE GENOMIC DNA]</scope>
    <source>
        <strain evidence="3 4">LC2-13A</strain>
    </source>
</reference>
<proteinExistence type="predicted"/>
<dbReference type="InterPro" id="IPR029039">
    <property type="entry name" value="Flavoprotein-like_sf"/>
</dbReference>
<dbReference type="EMBL" id="BOVJ01000102">
    <property type="protein sequence ID" value="GIQ64649.1"/>
    <property type="molecule type" value="Genomic_DNA"/>
</dbReference>
<protein>
    <recommendedName>
        <fullName evidence="2">Flavodoxin-like fold domain-containing protein</fullName>
    </recommendedName>
</protein>
<dbReference type="InterPro" id="IPR003680">
    <property type="entry name" value="Flavodoxin_fold"/>
</dbReference>
<evidence type="ECO:0000313" key="4">
    <source>
        <dbReference type="Proteomes" id="UP000680304"/>
    </source>
</evidence>
<comment type="caution">
    <text evidence="3">The sequence shown here is derived from an EMBL/GenBank/DDBJ whole genome shotgun (WGS) entry which is preliminary data.</text>
</comment>